<proteinExistence type="predicted"/>
<accession>A0A1Q9F3G3</accession>
<evidence type="ECO:0000256" key="3">
    <source>
        <dbReference type="SAM" id="Phobius"/>
    </source>
</evidence>
<keyword evidence="1" id="KW-0175">Coiled coil</keyword>
<keyword evidence="3" id="KW-0812">Transmembrane</keyword>
<keyword evidence="3" id="KW-1133">Transmembrane helix</keyword>
<gene>
    <name evidence="5" type="ORF">AK812_SmicGene1778</name>
</gene>
<feature type="region of interest" description="Disordered" evidence="2">
    <location>
        <begin position="876"/>
        <end position="901"/>
    </location>
</feature>
<name>A0A1Q9F3G3_SYMMI</name>
<organism evidence="5 6">
    <name type="scientific">Symbiodinium microadriaticum</name>
    <name type="common">Dinoflagellate</name>
    <name type="synonym">Zooxanthella microadriatica</name>
    <dbReference type="NCBI Taxonomy" id="2951"/>
    <lineage>
        <taxon>Eukaryota</taxon>
        <taxon>Sar</taxon>
        <taxon>Alveolata</taxon>
        <taxon>Dinophyceae</taxon>
        <taxon>Suessiales</taxon>
        <taxon>Symbiodiniaceae</taxon>
        <taxon>Symbiodinium</taxon>
    </lineage>
</organism>
<feature type="transmembrane region" description="Helical" evidence="3">
    <location>
        <begin position="1558"/>
        <end position="1580"/>
    </location>
</feature>
<dbReference type="EMBL" id="LSRX01000019">
    <property type="protein sequence ID" value="OLQ14149.1"/>
    <property type="molecule type" value="Genomic_DNA"/>
</dbReference>
<evidence type="ECO:0000256" key="2">
    <source>
        <dbReference type="SAM" id="MobiDB-lite"/>
    </source>
</evidence>
<feature type="region of interest" description="Disordered" evidence="2">
    <location>
        <begin position="917"/>
        <end position="961"/>
    </location>
</feature>
<evidence type="ECO:0000259" key="4">
    <source>
        <dbReference type="PROSITE" id="PS50918"/>
    </source>
</evidence>
<feature type="region of interest" description="Disordered" evidence="2">
    <location>
        <begin position="999"/>
        <end position="1026"/>
    </location>
</feature>
<dbReference type="SUPFAM" id="SSF117839">
    <property type="entry name" value="WWE domain"/>
    <property type="match status" value="1"/>
</dbReference>
<feature type="transmembrane region" description="Helical" evidence="3">
    <location>
        <begin position="1476"/>
        <end position="1495"/>
    </location>
</feature>
<feature type="coiled-coil region" evidence="1">
    <location>
        <begin position="410"/>
        <end position="440"/>
    </location>
</feature>
<dbReference type="InterPro" id="IPR004170">
    <property type="entry name" value="WWE_dom"/>
</dbReference>
<dbReference type="SUPFAM" id="SSF55608">
    <property type="entry name" value="Homing endonucleases"/>
    <property type="match status" value="3"/>
</dbReference>
<evidence type="ECO:0000256" key="1">
    <source>
        <dbReference type="SAM" id="Coils"/>
    </source>
</evidence>
<dbReference type="Proteomes" id="UP000186817">
    <property type="component" value="Unassembled WGS sequence"/>
</dbReference>
<dbReference type="PROSITE" id="PS50918">
    <property type="entry name" value="WWE"/>
    <property type="match status" value="1"/>
</dbReference>
<protein>
    <recommendedName>
        <fullName evidence="4">WWE domain-containing protein</fullName>
    </recommendedName>
</protein>
<dbReference type="InterPro" id="IPR037197">
    <property type="entry name" value="WWE_dom_sf"/>
</dbReference>
<keyword evidence="3" id="KW-0472">Membrane</keyword>
<dbReference type="Gene3D" id="3.30.720.50">
    <property type="match status" value="1"/>
</dbReference>
<evidence type="ECO:0000313" key="5">
    <source>
        <dbReference type="EMBL" id="OLQ14149.1"/>
    </source>
</evidence>
<feature type="compositionally biased region" description="Polar residues" evidence="2">
    <location>
        <begin position="880"/>
        <end position="896"/>
    </location>
</feature>
<evidence type="ECO:0000313" key="6">
    <source>
        <dbReference type="Proteomes" id="UP000186817"/>
    </source>
</evidence>
<dbReference type="GO" id="GO:0004519">
    <property type="term" value="F:endonuclease activity"/>
    <property type="evidence" value="ECO:0007669"/>
    <property type="project" value="InterPro"/>
</dbReference>
<dbReference type="OrthoDB" id="439133at2759"/>
<keyword evidence="6" id="KW-1185">Reference proteome</keyword>
<reference evidence="5 6" key="1">
    <citation type="submission" date="2016-02" db="EMBL/GenBank/DDBJ databases">
        <title>Genome analysis of coral dinoflagellate symbionts highlights evolutionary adaptations to a symbiotic lifestyle.</title>
        <authorList>
            <person name="Aranda M."/>
            <person name="Li Y."/>
            <person name="Liew Y.J."/>
            <person name="Baumgarten S."/>
            <person name="Simakov O."/>
            <person name="Wilson M."/>
            <person name="Piel J."/>
            <person name="Ashoor H."/>
            <person name="Bougouffa S."/>
            <person name="Bajic V.B."/>
            <person name="Ryu T."/>
            <person name="Ravasi T."/>
            <person name="Bayer T."/>
            <person name="Micklem G."/>
            <person name="Kim H."/>
            <person name="Bhak J."/>
            <person name="Lajeunesse T.C."/>
            <person name="Voolstra C.R."/>
        </authorList>
    </citation>
    <scope>NUCLEOTIDE SEQUENCE [LARGE SCALE GENOMIC DNA]</scope>
    <source>
        <strain evidence="5 6">CCMP2467</strain>
    </source>
</reference>
<comment type="caution">
    <text evidence="5">The sequence shown here is derived from an EMBL/GenBank/DDBJ whole genome shotgun (WGS) entry which is preliminary data.</text>
</comment>
<dbReference type="InterPro" id="IPR027434">
    <property type="entry name" value="Homing_endonucl"/>
</dbReference>
<feature type="compositionally biased region" description="Pro residues" evidence="2">
    <location>
        <begin position="946"/>
        <end position="955"/>
    </location>
</feature>
<feature type="transmembrane region" description="Helical" evidence="3">
    <location>
        <begin position="1516"/>
        <end position="1538"/>
    </location>
</feature>
<dbReference type="Pfam" id="PF02825">
    <property type="entry name" value="WWE"/>
    <property type="match status" value="1"/>
</dbReference>
<feature type="coiled-coil region" evidence="1">
    <location>
        <begin position="1388"/>
        <end position="1420"/>
    </location>
</feature>
<feature type="domain" description="WWE" evidence="4">
    <location>
        <begin position="553"/>
        <end position="654"/>
    </location>
</feature>
<dbReference type="Gene3D" id="3.10.28.10">
    <property type="entry name" value="Homing endonucleases"/>
    <property type="match status" value="3"/>
</dbReference>
<sequence>MAVRWVWAQAAPAAEIGRRLFDVFLIPPPATVMREVEYVRRKRGKLGGWWKGLTMGPTLVCYMWPGISLDGLATAAAGVHHNLSANLCDTLQDIRRKNEDLRKLLKKTPWPMLKYFSADGRTYGLPLKAESGELSHRPAKARLEYLAGFFDGDGCVSCAWNLSGCRLKVGQSYDQAEVLMLLREAFGGSIVRECDGIGLRKPVLRWLACGQSARRAAELLAPHSITKQKQLLLAGQWPETKSRREDCKAKLRALKNYDSAVAGLCSWSYCAGFFDAEGCIVQQHGGASLVLAIGQKHPQVLKCLRDFLSRSVGMDASLRKSGTNLHLLSIYGLSTCKRVLRHMLGAGLVCKAQQAEVALRLTKQNAGQVCARLTCLTGNQEFGRKLDTAGQERAREIKRQAAYLKRPGRMTEAEAKLREVALLRQEHEALKARHENQQSLEYLGKLQWLHENSWYLAKTVAAWREFPEKWAELVALSSSEAAAAGAVEMSTAILTEISQMKTKVAAVGDDDPIHTMVELGNPKKELLRGRWEAMAVVQSLAKVKGARSSTLPKLSGADFQEASRYVWEQKQDHPQIITALCYVCLGVAGVGLEADKVAGDWADLAAERQLELRKATEKGETVIHFRERGFPYEIDLKEMTQKNLKTGTTRTIQEVEVPVSTLAGDGGAEEEVDIVNMYQKNCKTGTKREIRTMSECATQSSPDFNIEYGYDPVTTSLLSFVSETWMRMCFASWHTEDHVLRQHIWKSLLPASLPLAEDVDLAALAMRYELSGGFIKNAILTALSIACARAEQSRASTQPNDVRVTQEDLAKGAQLQLRGRLAMRSFERRIVPRSGLECLVCGPKLRAKLQEVIDFEKSKSLAAAALLTEVAIDRKAAPATPQSTGGCDSRDTSTIGTAPLSGVLRTRDAEVIPEAVDATSRASTQPLEALAPKVPANGGHLRGDSTPPPPPPPQRGPGTFLNSEVMAKETPTVEVAVPVLPIARPGGVQWRAAVWPVPSSQRSGSLGPKTGHPGPGGACSTAGDTSTIGTTPLSGVAVNHTAVIRDPAEVQGLRSLKVSKDIERKNKDIRKLLNKTPWPDMDCFSASRRTYSLPLRAECRELSHQPAKARLEYLAGFFDGDGCVSCVTGMSGCRLKVSQSCDQAEVLMLFREAFGGSIGRERDGMGLRKPSLHWQLYGDSARRAARLLAPRSITKQKQLLLAGHWPDTKSERNDCKTKLQALKKHDSAVAGPCSWSYFAGFFDAEGCIAQPRGGASLVLLIRQKHPRVLKCLRQFLTRTLHEDATIAESGQSMHVLWVCGLHRCQLILQRMLGAGLLCKARSAQLAAGLTSENTEQINTELLRLTGNQKFGKRLDAAGRERAKTIARACKQAGILKGRGQFAEAAAKQQQLAELKQDHKLRQARLENQQLLEYLGKLQAAQRDSQWWAFERRSAAAMRPGKSARRRERQHPLSRGPRKKRLLLSIPSLVGTNIEHLFYALELCVTSVLVTNIFQFGWWRCKQRGGELTHWQRWDAAYFLGAAIPMNLGMPLAVVLIYIGEWGYPDSKMWHSGSWMPNTVHGITLYIFKWLGVIFLTIGVLKVEEASRQQAASRG</sequence>